<proteinExistence type="predicted"/>
<organism evidence="2 3">
    <name type="scientific">Paralysiella testudinis</name>
    <dbReference type="NCBI Taxonomy" id="2809020"/>
    <lineage>
        <taxon>Bacteria</taxon>
        <taxon>Pseudomonadati</taxon>
        <taxon>Pseudomonadota</taxon>
        <taxon>Betaproteobacteria</taxon>
        <taxon>Neisseriales</taxon>
        <taxon>Neisseriaceae</taxon>
        <taxon>Paralysiella</taxon>
    </lineage>
</organism>
<evidence type="ECO:0000313" key="3">
    <source>
        <dbReference type="Proteomes" id="UP000653156"/>
    </source>
</evidence>
<sequence length="71" mass="7845">MNAGIFIAALAFIMLLLGGLPLLLLGIVLFAAWFAWQVFFQKEPDDNPNGYCRDLQQEMAAEAKHNTAAPH</sequence>
<name>A0A892ZHZ5_9NEIS</name>
<gene>
    <name evidence="2" type="ORF">JQU52_01060</name>
</gene>
<evidence type="ECO:0000313" key="2">
    <source>
        <dbReference type="EMBL" id="QRQ82068.1"/>
    </source>
</evidence>
<dbReference type="RefSeq" id="WP_230339360.1">
    <property type="nucleotide sequence ID" value="NZ_CP069798.1"/>
</dbReference>
<accession>A0A892ZHZ5</accession>
<feature type="transmembrane region" description="Helical" evidence="1">
    <location>
        <begin position="6"/>
        <end position="36"/>
    </location>
</feature>
<protein>
    <submittedName>
        <fullName evidence="2">Uncharacterized protein</fullName>
    </submittedName>
</protein>
<dbReference type="KEGG" id="ptes:JQU52_01060"/>
<keyword evidence="1" id="KW-1133">Transmembrane helix</keyword>
<keyword evidence="3" id="KW-1185">Reference proteome</keyword>
<dbReference type="EMBL" id="CP069798">
    <property type="protein sequence ID" value="QRQ82068.1"/>
    <property type="molecule type" value="Genomic_DNA"/>
</dbReference>
<keyword evidence="1" id="KW-0472">Membrane</keyword>
<keyword evidence="1" id="KW-0812">Transmembrane</keyword>
<dbReference type="Proteomes" id="UP000653156">
    <property type="component" value="Chromosome"/>
</dbReference>
<reference evidence="2" key="1">
    <citation type="submission" date="2021-02" db="EMBL/GenBank/DDBJ databases">
        <title>Neisseriaceae sp. 26B isolated from the cloaca of a Common Toad-headed Turtle (Mesoclemmys nasuta).</title>
        <authorList>
            <person name="Spergser J."/>
            <person name="Busse H.-J."/>
        </authorList>
    </citation>
    <scope>NUCLEOTIDE SEQUENCE</scope>
    <source>
        <strain evidence="2">26B</strain>
    </source>
</reference>
<dbReference type="AlphaFoldDB" id="A0A892ZHZ5"/>
<evidence type="ECO:0000256" key="1">
    <source>
        <dbReference type="SAM" id="Phobius"/>
    </source>
</evidence>